<name>A0A504IYE5_9FLAO</name>
<dbReference type="InterPro" id="IPR011006">
    <property type="entry name" value="CheY-like_superfamily"/>
</dbReference>
<dbReference type="EMBL" id="VFWZ01000011">
    <property type="protein sequence ID" value="TPN81212.1"/>
    <property type="molecule type" value="Genomic_DNA"/>
</dbReference>
<dbReference type="Proteomes" id="UP000315540">
    <property type="component" value="Unassembled WGS sequence"/>
</dbReference>
<proteinExistence type="predicted"/>
<dbReference type="GO" id="GO:0003677">
    <property type="term" value="F:DNA binding"/>
    <property type="evidence" value="ECO:0007669"/>
    <property type="project" value="InterPro"/>
</dbReference>
<evidence type="ECO:0000256" key="1">
    <source>
        <dbReference type="PROSITE-ProRule" id="PRU00169"/>
    </source>
</evidence>
<dbReference type="Pfam" id="PF00072">
    <property type="entry name" value="Response_reg"/>
    <property type="match status" value="1"/>
</dbReference>
<dbReference type="RefSeq" id="WP_140597586.1">
    <property type="nucleotide sequence ID" value="NZ_VFWZ01000011.1"/>
</dbReference>
<dbReference type="SUPFAM" id="SSF52172">
    <property type="entry name" value="CheY-like"/>
    <property type="match status" value="1"/>
</dbReference>
<dbReference type="PROSITE" id="PS50930">
    <property type="entry name" value="HTH_LYTTR"/>
    <property type="match status" value="1"/>
</dbReference>
<dbReference type="SMART" id="SM00850">
    <property type="entry name" value="LytTR"/>
    <property type="match status" value="1"/>
</dbReference>
<comment type="caution">
    <text evidence="4">The sequence shown here is derived from an EMBL/GenBank/DDBJ whole genome shotgun (WGS) entry which is preliminary data.</text>
</comment>
<dbReference type="PANTHER" id="PTHR37299:SF1">
    <property type="entry name" value="STAGE 0 SPORULATION PROTEIN A HOMOLOG"/>
    <property type="match status" value="1"/>
</dbReference>
<feature type="domain" description="Response regulatory" evidence="2">
    <location>
        <begin position="3"/>
        <end position="116"/>
    </location>
</feature>
<keyword evidence="1" id="KW-0597">Phosphoprotein</keyword>
<dbReference type="AlphaFoldDB" id="A0A504IYE5"/>
<dbReference type="SMART" id="SM00448">
    <property type="entry name" value="REC"/>
    <property type="match status" value="1"/>
</dbReference>
<dbReference type="Gene3D" id="2.40.50.1020">
    <property type="entry name" value="LytTr DNA-binding domain"/>
    <property type="match status" value="1"/>
</dbReference>
<feature type="domain" description="HTH LytTR-type" evidence="3">
    <location>
        <begin position="139"/>
        <end position="240"/>
    </location>
</feature>
<dbReference type="GO" id="GO:0000156">
    <property type="term" value="F:phosphorelay response regulator activity"/>
    <property type="evidence" value="ECO:0007669"/>
    <property type="project" value="InterPro"/>
</dbReference>
<dbReference type="OrthoDB" id="2168082at2"/>
<evidence type="ECO:0000313" key="5">
    <source>
        <dbReference type="Proteomes" id="UP000315540"/>
    </source>
</evidence>
<dbReference type="InterPro" id="IPR007492">
    <property type="entry name" value="LytTR_DNA-bd_dom"/>
</dbReference>
<dbReference type="InterPro" id="IPR046947">
    <property type="entry name" value="LytR-like"/>
</dbReference>
<dbReference type="CDD" id="cd17536">
    <property type="entry name" value="REC_YesN-like"/>
    <property type="match status" value="1"/>
</dbReference>
<dbReference type="Gene3D" id="3.40.50.2300">
    <property type="match status" value="1"/>
</dbReference>
<protein>
    <submittedName>
        <fullName evidence="4">Response regulator transcription factor</fullName>
    </submittedName>
</protein>
<dbReference type="Pfam" id="PF04397">
    <property type="entry name" value="LytTR"/>
    <property type="match status" value="1"/>
</dbReference>
<keyword evidence="5" id="KW-1185">Reference proteome</keyword>
<dbReference type="PROSITE" id="PS50110">
    <property type="entry name" value="RESPONSE_REGULATORY"/>
    <property type="match status" value="1"/>
</dbReference>
<gene>
    <name evidence="4" type="ORF">FHK87_24830</name>
</gene>
<organism evidence="4 5">
    <name type="scientific">Aquimarina algicola</name>
    <dbReference type="NCBI Taxonomy" id="2589995"/>
    <lineage>
        <taxon>Bacteria</taxon>
        <taxon>Pseudomonadati</taxon>
        <taxon>Bacteroidota</taxon>
        <taxon>Flavobacteriia</taxon>
        <taxon>Flavobacteriales</taxon>
        <taxon>Flavobacteriaceae</taxon>
        <taxon>Aquimarina</taxon>
    </lineage>
</organism>
<accession>A0A504IYE5</accession>
<evidence type="ECO:0000259" key="2">
    <source>
        <dbReference type="PROSITE" id="PS50110"/>
    </source>
</evidence>
<sequence length="242" mass="27419">MIKTILIEDESYIRKGLIALIDTLDKDLTIVGECGSVEEAVTVVKACKPDLIFLDINLPDGNAFDFLAQTEELNFKVIFVTAYDEFALKALKLGAIDYILKPVDIEELEIAIDKAIAATHSAQKEKIQIVKNELDTNRLVLSLQDGYQVININELQFCKSDKGYTTFYLSNKKPIIASKPLKHFIDKLPASKFVRTHQSCMVNLDYVDRYDKSGMIILKDNQQIPVSIRKKEEFLSKLLARD</sequence>
<evidence type="ECO:0000259" key="3">
    <source>
        <dbReference type="PROSITE" id="PS50930"/>
    </source>
</evidence>
<evidence type="ECO:0000313" key="4">
    <source>
        <dbReference type="EMBL" id="TPN81212.1"/>
    </source>
</evidence>
<dbReference type="InterPro" id="IPR001789">
    <property type="entry name" value="Sig_transdc_resp-reg_receiver"/>
</dbReference>
<feature type="modified residue" description="4-aspartylphosphate" evidence="1">
    <location>
        <position position="55"/>
    </location>
</feature>
<reference evidence="4 5" key="1">
    <citation type="submission" date="2019-06" db="EMBL/GenBank/DDBJ databases">
        <authorList>
            <person name="Meng X."/>
        </authorList>
    </citation>
    <scope>NUCLEOTIDE SEQUENCE [LARGE SCALE GENOMIC DNA]</scope>
    <source>
        <strain evidence="4 5">M625</strain>
    </source>
</reference>
<dbReference type="PANTHER" id="PTHR37299">
    <property type="entry name" value="TRANSCRIPTIONAL REGULATOR-RELATED"/>
    <property type="match status" value="1"/>
</dbReference>